<evidence type="ECO:0000313" key="1">
    <source>
        <dbReference type="EMBL" id="ABO07989.1"/>
    </source>
</evidence>
<dbReference type="Proteomes" id="UP000001431">
    <property type="component" value="Chromosome"/>
</dbReference>
<sequence>MYGVLMASVLELLGPHAYGLWKYGVGPTDDVETAIIKLKATAPHLAKFLSEIAQRRF</sequence>
<dbReference type="HOGENOM" id="CLU_181231_1_0_2"/>
<dbReference type="EMBL" id="CP000561">
    <property type="protein sequence ID" value="ABO07989.1"/>
    <property type="molecule type" value="Genomic_DNA"/>
</dbReference>
<reference evidence="1" key="1">
    <citation type="submission" date="2007-02" db="EMBL/GenBank/DDBJ databases">
        <title>Complete sequence of Pyrobaculum calidifontis JCM 11548.</title>
        <authorList>
            <consortium name="US DOE Joint Genome Institute"/>
            <person name="Copeland A."/>
            <person name="Lucas S."/>
            <person name="Lapidus A."/>
            <person name="Barry K."/>
            <person name="Glavina del Rio T."/>
            <person name="Dalin E."/>
            <person name="Tice H."/>
            <person name="Pitluck S."/>
            <person name="Chain P."/>
            <person name="Malfatti S."/>
            <person name="Shin M."/>
            <person name="Vergez L."/>
            <person name="Schmutz J."/>
            <person name="Larimer F."/>
            <person name="Land M."/>
            <person name="Hauser L."/>
            <person name="Kyrpides N."/>
            <person name="Mikhailova N."/>
            <person name="Cozen A.E."/>
            <person name="Fitz-Gibbon S.T."/>
            <person name="House C.H."/>
            <person name="Saltikov C."/>
            <person name="Lowe T.M."/>
            <person name="Richardson P."/>
        </authorList>
    </citation>
    <scope>NUCLEOTIDE SEQUENCE [LARGE SCALE GENOMIC DNA]</scope>
    <source>
        <strain evidence="1">JCM 11548</strain>
    </source>
</reference>
<keyword evidence="2" id="KW-1185">Reference proteome</keyword>
<protein>
    <submittedName>
        <fullName evidence="1">PaREP10</fullName>
    </submittedName>
</protein>
<proteinExistence type="predicted"/>
<dbReference type="AlphaFoldDB" id="A3MTM2"/>
<gene>
    <name evidence="1" type="ordered locus">Pcal_0562</name>
</gene>
<organism evidence="1 2">
    <name type="scientific">Pyrobaculum calidifontis (strain DSM 21063 / JCM 11548 / VA1)</name>
    <dbReference type="NCBI Taxonomy" id="410359"/>
    <lineage>
        <taxon>Archaea</taxon>
        <taxon>Thermoproteota</taxon>
        <taxon>Thermoprotei</taxon>
        <taxon>Thermoproteales</taxon>
        <taxon>Thermoproteaceae</taxon>
        <taxon>Pyrobaculum</taxon>
    </lineage>
</organism>
<accession>A3MTM2</accession>
<dbReference type="KEGG" id="pcl:Pcal_0562"/>
<evidence type="ECO:0000313" key="2">
    <source>
        <dbReference type="Proteomes" id="UP000001431"/>
    </source>
</evidence>
<name>A3MTM2_PYRCJ</name>
<dbReference type="eggNOG" id="arCOG00746">
    <property type="taxonomic scope" value="Archaea"/>
</dbReference>